<comment type="caution">
    <text evidence="1">The sequence shown here is derived from an EMBL/GenBank/DDBJ whole genome shotgun (WGS) entry which is preliminary data.</text>
</comment>
<proteinExistence type="predicted"/>
<gene>
    <name evidence="1" type="ORF">RHMOL_Rhmol01G0122600</name>
</gene>
<name>A0ACC0Q2I4_RHOML</name>
<evidence type="ECO:0000313" key="2">
    <source>
        <dbReference type="Proteomes" id="UP001062846"/>
    </source>
</evidence>
<reference evidence="1" key="1">
    <citation type="submission" date="2022-02" db="EMBL/GenBank/DDBJ databases">
        <title>Plant Genome Project.</title>
        <authorList>
            <person name="Zhang R.-G."/>
        </authorList>
    </citation>
    <scope>NUCLEOTIDE SEQUENCE</scope>
    <source>
        <strain evidence="1">AT1</strain>
    </source>
</reference>
<organism evidence="1 2">
    <name type="scientific">Rhododendron molle</name>
    <name type="common">Chinese azalea</name>
    <name type="synonym">Azalea mollis</name>
    <dbReference type="NCBI Taxonomy" id="49168"/>
    <lineage>
        <taxon>Eukaryota</taxon>
        <taxon>Viridiplantae</taxon>
        <taxon>Streptophyta</taxon>
        <taxon>Embryophyta</taxon>
        <taxon>Tracheophyta</taxon>
        <taxon>Spermatophyta</taxon>
        <taxon>Magnoliopsida</taxon>
        <taxon>eudicotyledons</taxon>
        <taxon>Gunneridae</taxon>
        <taxon>Pentapetalae</taxon>
        <taxon>asterids</taxon>
        <taxon>Ericales</taxon>
        <taxon>Ericaceae</taxon>
        <taxon>Ericoideae</taxon>
        <taxon>Rhodoreae</taxon>
        <taxon>Rhododendron</taxon>
    </lineage>
</organism>
<keyword evidence="2" id="KW-1185">Reference proteome</keyword>
<evidence type="ECO:0000313" key="1">
    <source>
        <dbReference type="EMBL" id="KAI8571472.1"/>
    </source>
</evidence>
<dbReference type="EMBL" id="CM046388">
    <property type="protein sequence ID" value="KAI8571472.1"/>
    <property type="molecule type" value="Genomic_DNA"/>
</dbReference>
<protein>
    <submittedName>
        <fullName evidence="1">Uncharacterized protein</fullName>
    </submittedName>
</protein>
<dbReference type="Proteomes" id="UP001062846">
    <property type="component" value="Chromosome 1"/>
</dbReference>
<sequence length="270" mass="29478">MTPFPLRERNSHLSLEKLFPDCRLGGGYRLLLFALSLLASLSLTVCVSKSSLWGGGLVVRQGPRASVAGLWWLPWLASCSESLDLVFLGLRHQHHFTTTTGVANDDVDDVLDSSFPDLRSPLIFVIVVAAASLSPAVGVALTTPLRRRRLRLLFNNVTIAPPPPPRPVLLCHRLCRSQVQYGTSKKEEFSVSILQRKSPCNFLVSLQENRDLPTILLATVQKTVGIDGCVSAGTRQPYVDCAELRTSAAPCFLKTIIILLPRNTNAVGGL</sequence>
<accession>A0ACC0Q2I4</accession>